<evidence type="ECO:0000313" key="2">
    <source>
        <dbReference type="EMBL" id="MFD1515705.1"/>
    </source>
</evidence>
<evidence type="ECO:0000313" key="3">
    <source>
        <dbReference type="Proteomes" id="UP001597187"/>
    </source>
</evidence>
<comment type="caution">
    <text evidence="2">The sequence shown here is derived from an EMBL/GenBank/DDBJ whole genome shotgun (WGS) entry which is preliminary data.</text>
</comment>
<organism evidence="2 3">
    <name type="scientific">Halomarina rubra</name>
    <dbReference type="NCBI Taxonomy" id="2071873"/>
    <lineage>
        <taxon>Archaea</taxon>
        <taxon>Methanobacteriati</taxon>
        <taxon>Methanobacteriota</taxon>
        <taxon>Stenosarchaea group</taxon>
        <taxon>Halobacteria</taxon>
        <taxon>Halobacteriales</taxon>
        <taxon>Natronomonadaceae</taxon>
        <taxon>Halomarina</taxon>
    </lineage>
</organism>
<dbReference type="RefSeq" id="WP_250875630.1">
    <property type="nucleotide sequence ID" value="NZ_JALXFV010000010.1"/>
</dbReference>
<accession>A0ABD6B1Q5</accession>
<dbReference type="Proteomes" id="UP001597187">
    <property type="component" value="Unassembled WGS sequence"/>
</dbReference>
<evidence type="ECO:0000256" key="1">
    <source>
        <dbReference type="SAM" id="Phobius"/>
    </source>
</evidence>
<keyword evidence="1" id="KW-0472">Membrane</keyword>
<dbReference type="EMBL" id="JBHUDC010000010">
    <property type="protein sequence ID" value="MFD1515705.1"/>
    <property type="molecule type" value="Genomic_DNA"/>
</dbReference>
<feature type="transmembrane region" description="Helical" evidence="1">
    <location>
        <begin position="108"/>
        <end position="132"/>
    </location>
</feature>
<name>A0ABD6B1Q5_9EURY</name>
<protein>
    <submittedName>
        <fullName evidence="2">Uncharacterized protein</fullName>
    </submittedName>
</protein>
<dbReference type="AlphaFoldDB" id="A0ABD6B1Q5"/>
<feature type="transmembrane region" description="Helical" evidence="1">
    <location>
        <begin position="67"/>
        <end position="88"/>
    </location>
</feature>
<gene>
    <name evidence="2" type="ORF">ACFSBT_20695</name>
</gene>
<keyword evidence="3" id="KW-1185">Reference proteome</keyword>
<sequence>MAGSHAEMPRGGAVGNDTSEEQYIQRATAAVKNAVAETYDNGSKVRGTASREEATRTLRTGQMTSRFSMMIQVAVTLAVGVLVVGQIFDALPNSTGPLANASDQVESLTATAFELAPIVLIVVVAALVLNVIRGI</sequence>
<reference evidence="2 3" key="1">
    <citation type="journal article" date="2019" name="Int. J. Syst. Evol. Microbiol.">
        <title>The Global Catalogue of Microorganisms (GCM) 10K type strain sequencing project: providing services to taxonomists for standard genome sequencing and annotation.</title>
        <authorList>
            <consortium name="The Broad Institute Genomics Platform"/>
            <consortium name="The Broad Institute Genome Sequencing Center for Infectious Disease"/>
            <person name="Wu L."/>
            <person name="Ma J."/>
        </authorList>
    </citation>
    <scope>NUCLEOTIDE SEQUENCE [LARGE SCALE GENOMIC DNA]</scope>
    <source>
        <strain evidence="2 3">CGMCC 1.12563</strain>
    </source>
</reference>
<keyword evidence="1" id="KW-1133">Transmembrane helix</keyword>
<proteinExistence type="predicted"/>
<keyword evidence="1" id="KW-0812">Transmembrane</keyword>